<evidence type="ECO:0000256" key="8">
    <source>
        <dbReference type="ARBA" id="ARBA00022989"/>
    </source>
</evidence>
<evidence type="ECO:0000256" key="7">
    <source>
        <dbReference type="ARBA" id="ARBA00022949"/>
    </source>
</evidence>
<accession>A0AA88TGF8</accession>
<evidence type="ECO:0000256" key="3">
    <source>
        <dbReference type="ARBA" id="ARBA00008295"/>
    </source>
</evidence>
<dbReference type="InterPro" id="IPR006187">
    <property type="entry name" value="Claudin"/>
</dbReference>
<evidence type="ECO:0000313" key="12">
    <source>
        <dbReference type="Proteomes" id="UP001187343"/>
    </source>
</evidence>
<feature type="transmembrane region" description="Helical" evidence="10">
    <location>
        <begin position="79"/>
        <end position="102"/>
    </location>
</feature>
<comment type="similarity">
    <text evidence="3">Belongs to the claudin family.</text>
</comment>
<dbReference type="Proteomes" id="UP001187343">
    <property type="component" value="Unassembled WGS sequence"/>
</dbReference>
<dbReference type="Pfam" id="PF00822">
    <property type="entry name" value="PMP22_Claudin"/>
    <property type="match status" value="2"/>
</dbReference>
<evidence type="ECO:0008006" key="13">
    <source>
        <dbReference type="Google" id="ProtNLM"/>
    </source>
</evidence>
<dbReference type="AlphaFoldDB" id="A0AA88TGF8"/>
<evidence type="ECO:0000256" key="9">
    <source>
        <dbReference type="ARBA" id="ARBA00023136"/>
    </source>
</evidence>
<gene>
    <name evidence="11" type="ORF">Q8A67_018800</name>
</gene>
<sequence>MASAGLEILGMILTVAGWLGVMVACCLPMWRVAAYIGQNIVITQIVWEGLWMSCVVQSTGQMHCRVYDSMLGLPDDLQAARALTVVSTLLGVVGMALAVAGAKCTNCTSDAANKPRIMLGAGVTFITCGLLLLVAVCWTANGIILDFHNPLLEETQKREFGNSLYFGWGASCLLILGGAILSCSCSSKSQNNAVPTRVDYSGIVSCALPMWKVTAFIGVNIVTAQTIWEGIWMNCVVQSTGQMQCKVYDSMLALSSDLQAARALCVIAIVMGVLGLLLSIVGAKCTNCLDEERAKARVMIAAGVTFICAAVMHLIPVCWSAHSIIRSFYNPIIIEAQKREIGASLYLGWASSALLLIGGGILCCSCPPQEENRYGPPSRMVYSVARSVPPISFDKRDYV</sequence>
<keyword evidence="7" id="KW-0965">Cell junction</keyword>
<feature type="transmembrane region" description="Helical" evidence="10">
    <location>
        <begin position="165"/>
        <end position="183"/>
    </location>
</feature>
<dbReference type="EMBL" id="JAUYZG010000018">
    <property type="protein sequence ID" value="KAK2881532.1"/>
    <property type="molecule type" value="Genomic_DNA"/>
</dbReference>
<keyword evidence="9 10" id="KW-0472">Membrane</keyword>
<comment type="caution">
    <text evidence="11">The sequence shown here is derived from an EMBL/GenBank/DDBJ whole genome shotgun (WGS) entry which is preliminary data.</text>
</comment>
<keyword evidence="4" id="KW-0796">Tight junction</keyword>
<evidence type="ECO:0000256" key="2">
    <source>
        <dbReference type="ARBA" id="ARBA00004651"/>
    </source>
</evidence>
<dbReference type="InterPro" id="IPR004031">
    <property type="entry name" value="PMP22/EMP/MP20/Claudin"/>
</dbReference>
<dbReference type="GO" id="GO:0005886">
    <property type="term" value="C:plasma membrane"/>
    <property type="evidence" value="ECO:0007669"/>
    <property type="project" value="UniProtKB-SubCell"/>
</dbReference>
<dbReference type="InterPro" id="IPR017974">
    <property type="entry name" value="Claudin_CS"/>
</dbReference>
<evidence type="ECO:0000256" key="6">
    <source>
        <dbReference type="ARBA" id="ARBA00022692"/>
    </source>
</evidence>
<dbReference type="GO" id="GO:0005198">
    <property type="term" value="F:structural molecule activity"/>
    <property type="evidence" value="ECO:0007669"/>
    <property type="project" value="InterPro"/>
</dbReference>
<organism evidence="11 12">
    <name type="scientific">Cirrhinus molitorella</name>
    <name type="common">mud carp</name>
    <dbReference type="NCBI Taxonomy" id="172907"/>
    <lineage>
        <taxon>Eukaryota</taxon>
        <taxon>Metazoa</taxon>
        <taxon>Chordata</taxon>
        <taxon>Craniata</taxon>
        <taxon>Vertebrata</taxon>
        <taxon>Euteleostomi</taxon>
        <taxon>Actinopterygii</taxon>
        <taxon>Neopterygii</taxon>
        <taxon>Teleostei</taxon>
        <taxon>Ostariophysi</taxon>
        <taxon>Cypriniformes</taxon>
        <taxon>Cyprinidae</taxon>
        <taxon>Labeoninae</taxon>
        <taxon>Labeonini</taxon>
        <taxon>Cirrhinus</taxon>
    </lineage>
</organism>
<keyword evidence="5" id="KW-1003">Cell membrane</keyword>
<feature type="transmembrane region" description="Helical" evidence="10">
    <location>
        <begin position="39"/>
        <end position="59"/>
    </location>
</feature>
<dbReference type="FunFam" id="1.20.140.150:FF:000001">
    <property type="entry name" value="Claudin"/>
    <property type="match status" value="2"/>
</dbReference>
<evidence type="ECO:0000313" key="11">
    <source>
        <dbReference type="EMBL" id="KAK2881532.1"/>
    </source>
</evidence>
<feature type="transmembrane region" description="Helical" evidence="10">
    <location>
        <begin position="343"/>
        <end position="362"/>
    </location>
</feature>
<feature type="transmembrane region" description="Helical" evidence="10">
    <location>
        <begin position="260"/>
        <end position="280"/>
    </location>
</feature>
<dbReference type="PROSITE" id="PS01346">
    <property type="entry name" value="CLAUDIN"/>
    <property type="match status" value="1"/>
</dbReference>
<dbReference type="Gene3D" id="1.20.140.150">
    <property type="match status" value="2"/>
</dbReference>
<reference evidence="11" key="1">
    <citation type="submission" date="2023-08" db="EMBL/GenBank/DDBJ databases">
        <title>Chromosome-level Genome Assembly of mud carp (Cirrhinus molitorella).</title>
        <authorList>
            <person name="Liu H."/>
        </authorList>
    </citation>
    <scope>NUCLEOTIDE SEQUENCE</scope>
    <source>
        <strain evidence="11">Prfri</strain>
        <tissue evidence="11">Muscle</tissue>
    </source>
</reference>
<proteinExistence type="inferred from homology"/>
<evidence type="ECO:0000256" key="4">
    <source>
        <dbReference type="ARBA" id="ARBA00022427"/>
    </source>
</evidence>
<feature type="transmembrane region" description="Helical" evidence="10">
    <location>
        <begin position="300"/>
        <end position="322"/>
    </location>
</feature>
<dbReference type="PANTHER" id="PTHR12002">
    <property type="entry name" value="CLAUDIN"/>
    <property type="match status" value="1"/>
</dbReference>
<name>A0AA88TGF8_9TELE</name>
<keyword evidence="12" id="KW-1185">Reference proteome</keyword>
<feature type="transmembrane region" description="Helical" evidence="10">
    <location>
        <begin position="6"/>
        <end position="27"/>
    </location>
</feature>
<dbReference type="GO" id="GO:0005923">
    <property type="term" value="C:bicellular tight junction"/>
    <property type="evidence" value="ECO:0007669"/>
    <property type="project" value="UniProtKB-SubCell"/>
</dbReference>
<dbReference type="PRINTS" id="PR01077">
    <property type="entry name" value="CLAUDIN"/>
</dbReference>
<protein>
    <recommendedName>
        <fullName evidence="13">Claudin</fullName>
    </recommendedName>
</protein>
<keyword evidence="8 10" id="KW-1133">Transmembrane helix</keyword>
<evidence type="ECO:0000256" key="1">
    <source>
        <dbReference type="ARBA" id="ARBA00004435"/>
    </source>
</evidence>
<evidence type="ECO:0000256" key="10">
    <source>
        <dbReference type="SAM" id="Phobius"/>
    </source>
</evidence>
<feature type="transmembrane region" description="Helical" evidence="10">
    <location>
        <begin position="123"/>
        <end position="145"/>
    </location>
</feature>
<comment type="subcellular location">
    <subcellularLocation>
        <location evidence="1">Cell junction</location>
        <location evidence="1">Tight junction</location>
    </subcellularLocation>
    <subcellularLocation>
        <location evidence="2">Cell membrane</location>
        <topology evidence="2">Multi-pass membrane protein</topology>
    </subcellularLocation>
</comment>
<evidence type="ECO:0000256" key="5">
    <source>
        <dbReference type="ARBA" id="ARBA00022475"/>
    </source>
</evidence>
<keyword evidence="6 10" id="KW-0812">Transmembrane</keyword>